<name>A0A8H3HNS4_9AGAM</name>
<keyword evidence="3 5" id="KW-0442">Lipid degradation</keyword>
<accession>A0A8H3HNS4</accession>
<organism evidence="9 10">
    <name type="scientific">Rhizoctonia solani</name>
    <dbReference type="NCBI Taxonomy" id="456999"/>
    <lineage>
        <taxon>Eukaryota</taxon>
        <taxon>Fungi</taxon>
        <taxon>Dikarya</taxon>
        <taxon>Basidiomycota</taxon>
        <taxon>Agaricomycotina</taxon>
        <taxon>Agaricomycetes</taxon>
        <taxon>Cantharellales</taxon>
        <taxon>Ceratobasidiaceae</taxon>
        <taxon>Rhizoctonia</taxon>
    </lineage>
</organism>
<evidence type="ECO:0000256" key="4">
    <source>
        <dbReference type="ARBA" id="ARBA00023098"/>
    </source>
</evidence>
<evidence type="ECO:0000256" key="5">
    <source>
        <dbReference type="PROSITE-ProRule" id="PRU01161"/>
    </source>
</evidence>
<dbReference type="EC" id="3.1.1.-" evidence="6"/>
<sequence length="826" mass="94073">MTSSDEASFLAAELRRDYINEDHILAFAKALEADELTTLPDDSSPSIPGTPRPAHAERIRKVAALSDFAPINQRVKRRRRGLLPPRRRELLYHIVRWPLLGLLFLVIFFEFYAYVWIRQCVNALEWLLALGRGKKGKLRANLRQARTYEEWKEAARVMDEYLGFEEWKQVDEDPYYDWTLVKKVYRSLRSFRAKDDARGVLGVLEVCIRANFAGIESTRIYSETFLGTKSLIESYLDEVTAALVYIRETPQLSPEEKRRFFRSANKNLGASALCLSGGASFGYYHFGVVRAFLDAGLLPRVVAGTSAGGLVAALVCTRTDEELKELLVPKLAERITACEDPFRVWLKRFRVTGARFDTAQWARKACWFTRGSLTFREAYQRTGRVLNISVIPFDQHSPTKLLNHLTAPDCLIWSAIIASAAVPGILNPVVLMHKTRSGAIVPWNYGSRFKDGSLRVDIPLQSLNLLFNVNHPIVSQVNPHVHLFFFAPRGSAGKPVAYRKGKGWRGGFLLSAAEQYLKLELTKNFKVIRDLELLPRLLGQDWSGVFIQRFEGSVTIWPRTRLKDWFNILSDPDDTELERMMTVGRRVTWPKLHLIENRTRLEREIYKGRKAFRQTPIRPTAPDVDFSADAGPSTNEIMSPPPLENKKFDLREFAVGKTTGLQARNKLLDLDDDQDGDEQLPMDSEAERGFVTGSQRFFKRPHQHHHLTRDVSARLRAHENGTLFLPPPNNGRTSPGPSLRHRHHDSPPLRSPSPRPAHQRTPSFMERLRKSPLSALSSLRSRSPAPRNTVRDDDGWSESSSSSEEEWIGGASPTNFRKTIEPEEYL</sequence>
<keyword evidence="2 5" id="KW-0378">Hydrolase</keyword>
<dbReference type="GO" id="GO:0016042">
    <property type="term" value="P:lipid catabolic process"/>
    <property type="evidence" value="ECO:0007669"/>
    <property type="project" value="UniProtKB-UniRule"/>
</dbReference>
<comment type="caution">
    <text evidence="9">The sequence shown here is derived from an EMBL/GenBank/DDBJ whole genome shotgun (WGS) entry which is preliminary data.</text>
</comment>
<feature type="compositionally biased region" description="Low complexity" evidence="7">
    <location>
        <begin position="771"/>
        <end position="787"/>
    </location>
</feature>
<dbReference type="Proteomes" id="UP000663853">
    <property type="component" value="Unassembled WGS sequence"/>
</dbReference>
<dbReference type="GO" id="GO:0004806">
    <property type="term" value="F:triacylglycerol lipase activity"/>
    <property type="evidence" value="ECO:0007669"/>
    <property type="project" value="InterPro"/>
</dbReference>
<evidence type="ECO:0000313" key="10">
    <source>
        <dbReference type="Proteomes" id="UP000663853"/>
    </source>
</evidence>
<dbReference type="InterPro" id="IPR050301">
    <property type="entry name" value="NTE"/>
</dbReference>
<dbReference type="AlphaFoldDB" id="A0A8H3HNS4"/>
<comment type="subcellular location">
    <subcellularLocation>
        <location evidence="6">Membrane</location>
        <topology evidence="6">Single-pass membrane protein</topology>
    </subcellularLocation>
</comment>
<dbReference type="EMBL" id="CAJMXA010003889">
    <property type="protein sequence ID" value="CAE6523164.1"/>
    <property type="molecule type" value="Genomic_DNA"/>
</dbReference>
<evidence type="ECO:0000256" key="1">
    <source>
        <dbReference type="ARBA" id="ARBA00006104"/>
    </source>
</evidence>
<protein>
    <recommendedName>
        <fullName evidence="6">Patatin-like phospholipase domain-containing protein</fullName>
        <ecNumber evidence="6">3.1.1.-</ecNumber>
    </recommendedName>
</protein>
<dbReference type="PROSITE" id="PS51635">
    <property type="entry name" value="PNPLA"/>
    <property type="match status" value="1"/>
</dbReference>
<evidence type="ECO:0000256" key="6">
    <source>
        <dbReference type="RuleBase" id="RU362055"/>
    </source>
</evidence>
<gene>
    <name evidence="9" type="ORF">RDB_LOCUS153247</name>
</gene>
<dbReference type="Pfam" id="PF01734">
    <property type="entry name" value="Patatin"/>
    <property type="match status" value="1"/>
</dbReference>
<evidence type="ECO:0000259" key="8">
    <source>
        <dbReference type="PROSITE" id="PS51635"/>
    </source>
</evidence>
<reference evidence="9" key="1">
    <citation type="submission" date="2021-01" db="EMBL/GenBank/DDBJ databases">
        <authorList>
            <person name="Kaushik A."/>
        </authorList>
    </citation>
    <scope>NUCLEOTIDE SEQUENCE</scope>
    <source>
        <strain evidence="9">AG6-10EEA</strain>
    </source>
</reference>
<dbReference type="PANTHER" id="PTHR14226:SF66">
    <property type="entry name" value="TRIACYLGLYCEROL LIPASE PTL2"/>
    <property type="match status" value="1"/>
</dbReference>
<feature type="short sequence motif" description="GXSXG" evidence="5">
    <location>
        <begin position="304"/>
        <end position="308"/>
    </location>
</feature>
<proteinExistence type="inferred from homology"/>
<keyword evidence="6" id="KW-0472">Membrane</keyword>
<feature type="region of interest" description="Disordered" evidence="7">
    <location>
        <begin position="720"/>
        <end position="826"/>
    </location>
</feature>
<comment type="function">
    <text evidence="6">Lipid hydrolase.</text>
</comment>
<feature type="region of interest" description="Disordered" evidence="7">
    <location>
        <begin position="617"/>
        <end position="644"/>
    </location>
</feature>
<evidence type="ECO:0000256" key="7">
    <source>
        <dbReference type="SAM" id="MobiDB-lite"/>
    </source>
</evidence>
<evidence type="ECO:0000256" key="2">
    <source>
        <dbReference type="ARBA" id="ARBA00022801"/>
    </source>
</evidence>
<feature type="domain" description="PNPLA" evidence="8">
    <location>
        <begin position="273"/>
        <end position="464"/>
    </location>
</feature>
<dbReference type="CDD" id="cd07232">
    <property type="entry name" value="Pat_PLPL"/>
    <property type="match status" value="1"/>
</dbReference>
<dbReference type="InterPro" id="IPR021771">
    <property type="entry name" value="Triacylglycerol_lipase_N"/>
</dbReference>
<feature type="active site" description="Proton acceptor" evidence="5">
    <location>
        <position position="451"/>
    </location>
</feature>
<evidence type="ECO:0000313" key="9">
    <source>
        <dbReference type="EMBL" id="CAE6523164.1"/>
    </source>
</evidence>
<feature type="active site" description="Nucleophile" evidence="5">
    <location>
        <position position="306"/>
    </location>
</feature>
<keyword evidence="4 5" id="KW-0443">Lipid metabolism</keyword>
<dbReference type="PANTHER" id="PTHR14226">
    <property type="entry name" value="NEUROPATHY TARGET ESTERASE/SWISS CHEESE D.MELANOGASTER"/>
    <property type="match status" value="1"/>
</dbReference>
<dbReference type="Gene3D" id="3.40.1090.10">
    <property type="entry name" value="Cytosolic phospholipase A2 catalytic domain"/>
    <property type="match status" value="2"/>
</dbReference>
<keyword evidence="6" id="KW-0812">Transmembrane</keyword>
<dbReference type="SUPFAM" id="SSF52151">
    <property type="entry name" value="FabD/lysophospholipase-like"/>
    <property type="match status" value="1"/>
</dbReference>
<comment type="similarity">
    <text evidence="1 6">Belongs to the PLPL family.</text>
</comment>
<keyword evidence="6" id="KW-1133">Transmembrane helix</keyword>
<comment type="caution">
    <text evidence="5">Lacks conserved residue(s) required for the propagation of feature annotation.</text>
</comment>
<feature type="transmembrane region" description="Helical" evidence="6">
    <location>
        <begin position="94"/>
        <end position="117"/>
    </location>
</feature>
<dbReference type="InterPro" id="IPR016035">
    <property type="entry name" value="Acyl_Trfase/lysoPLipase"/>
</dbReference>
<dbReference type="InterPro" id="IPR002641">
    <property type="entry name" value="PNPLA_dom"/>
</dbReference>
<dbReference type="GO" id="GO:0006641">
    <property type="term" value="P:triglyceride metabolic process"/>
    <property type="evidence" value="ECO:0007669"/>
    <property type="project" value="UniProtKB-ARBA"/>
</dbReference>
<dbReference type="GO" id="GO:0016020">
    <property type="term" value="C:membrane"/>
    <property type="evidence" value="ECO:0007669"/>
    <property type="project" value="UniProtKB-SubCell"/>
</dbReference>
<dbReference type="Pfam" id="PF11815">
    <property type="entry name" value="DUF3336"/>
    <property type="match status" value="1"/>
</dbReference>
<evidence type="ECO:0000256" key="3">
    <source>
        <dbReference type="ARBA" id="ARBA00022963"/>
    </source>
</evidence>